<dbReference type="STRING" id="1801.BRW64_22695"/>
<organism evidence="4 5">
    <name type="scientific">Mycolicibacterium diernhoferi</name>
    <dbReference type="NCBI Taxonomy" id="1801"/>
    <lineage>
        <taxon>Bacteria</taxon>
        <taxon>Bacillati</taxon>
        <taxon>Actinomycetota</taxon>
        <taxon>Actinomycetes</taxon>
        <taxon>Mycobacteriales</taxon>
        <taxon>Mycobacteriaceae</taxon>
        <taxon>Mycolicibacterium</taxon>
    </lineage>
</organism>
<dbReference type="SUPFAM" id="SSF56796">
    <property type="entry name" value="Dehydroquinate synthase-like"/>
    <property type="match status" value="1"/>
</dbReference>
<evidence type="ECO:0000259" key="3">
    <source>
        <dbReference type="Pfam" id="PF25137"/>
    </source>
</evidence>
<dbReference type="Gene3D" id="3.40.50.1970">
    <property type="match status" value="1"/>
</dbReference>
<dbReference type="Pfam" id="PF25137">
    <property type="entry name" value="ADH_Fe_C"/>
    <property type="match status" value="1"/>
</dbReference>
<reference evidence="4 5" key="1">
    <citation type="submission" date="2017-10" db="EMBL/GenBank/DDBJ databases">
        <title>The new phylogeny of genus Mycobacterium.</title>
        <authorList>
            <person name="Tortoli E."/>
            <person name="Trovato A."/>
            <person name="Cirillo D.M."/>
        </authorList>
    </citation>
    <scope>NUCLEOTIDE SEQUENCE [LARGE SCALE GENOMIC DNA]</scope>
    <source>
        <strain evidence="4 5">IP141170001</strain>
    </source>
</reference>
<dbReference type="InterPro" id="IPR056798">
    <property type="entry name" value="ADH_Fe_C"/>
</dbReference>
<protein>
    <submittedName>
        <fullName evidence="4">Iron-containing alcohol dehydrogenase</fullName>
    </submittedName>
</protein>
<evidence type="ECO:0000259" key="2">
    <source>
        <dbReference type="Pfam" id="PF00465"/>
    </source>
</evidence>
<dbReference type="InterPro" id="IPR001670">
    <property type="entry name" value="ADH_Fe/GldA"/>
</dbReference>
<dbReference type="PANTHER" id="PTHR11496:SF83">
    <property type="entry name" value="HYDROXYACID-OXOACID TRANSHYDROGENASE, MITOCHONDRIAL"/>
    <property type="match status" value="1"/>
</dbReference>
<proteinExistence type="predicted"/>
<dbReference type="CDD" id="cd14866">
    <property type="entry name" value="Fe-ADH-like"/>
    <property type="match status" value="1"/>
</dbReference>
<evidence type="ECO:0000313" key="5">
    <source>
        <dbReference type="Proteomes" id="UP000220340"/>
    </source>
</evidence>
<dbReference type="Gene3D" id="1.20.1090.10">
    <property type="entry name" value="Dehydroquinate synthase-like - alpha domain"/>
    <property type="match status" value="1"/>
</dbReference>
<dbReference type="InterPro" id="IPR039697">
    <property type="entry name" value="Alcohol_dehydrogenase_Fe"/>
</dbReference>
<dbReference type="GO" id="GO:0004022">
    <property type="term" value="F:alcohol dehydrogenase (NAD+) activity"/>
    <property type="evidence" value="ECO:0007669"/>
    <property type="project" value="TreeGrafter"/>
</dbReference>
<name>A0A1Q4H796_9MYCO</name>
<evidence type="ECO:0000256" key="1">
    <source>
        <dbReference type="ARBA" id="ARBA00023002"/>
    </source>
</evidence>
<dbReference type="GO" id="GO:0046872">
    <property type="term" value="F:metal ion binding"/>
    <property type="evidence" value="ECO:0007669"/>
    <property type="project" value="InterPro"/>
</dbReference>
<dbReference type="Pfam" id="PF00465">
    <property type="entry name" value="Fe-ADH"/>
    <property type="match status" value="1"/>
</dbReference>
<keyword evidence="1" id="KW-0560">Oxidoreductase</keyword>
<comment type="caution">
    <text evidence="4">The sequence shown here is derived from an EMBL/GenBank/DDBJ whole genome shotgun (WGS) entry which is preliminary data.</text>
</comment>
<gene>
    <name evidence="4" type="ORF">CRI78_12995</name>
</gene>
<dbReference type="AlphaFoldDB" id="A0A1Q4H796"/>
<evidence type="ECO:0000313" key="4">
    <source>
        <dbReference type="EMBL" id="PEG54006.1"/>
    </source>
</evidence>
<dbReference type="EMBL" id="PDCR01000015">
    <property type="protein sequence ID" value="PEG54006.1"/>
    <property type="molecule type" value="Genomic_DNA"/>
</dbReference>
<keyword evidence="5" id="KW-1185">Reference proteome</keyword>
<feature type="domain" description="Fe-containing alcohol dehydrogenase-like C-terminal" evidence="3">
    <location>
        <begin position="215"/>
        <end position="400"/>
    </location>
</feature>
<dbReference type="Proteomes" id="UP000220340">
    <property type="component" value="Unassembled WGS sequence"/>
</dbReference>
<feature type="domain" description="Alcohol dehydrogenase iron-type/glycerol dehydrogenase GldA" evidence="2">
    <location>
        <begin position="29"/>
        <end position="201"/>
    </location>
</feature>
<dbReference type="OrthoDB" id="323926at2"/>
<dbReference type="PANTHER" id="PTHR11496">
    <property type="entry name" value="ALCOHOL DEHYDROGENASE"/>
    <property type="match status" value="1"/>
</dbReference>
<sequence>MRGNGTSIAPEEFDADSIPQFRHITPAFRTFSGHDALSALPRELERLGAERVVIFCGASMLRHKTALERVESAVGRRLVGRFESVREHSPVPTVMQARNRLAELDADGVIAVGGGSSIVTARAAAILLAEDRSPHDLCTRRVEGRLVSPKLGQPKIPVWVAPSTPTTAYARAGSAVRDPDTGQRLSFFDPKTRAQGVFFDPVIASTAPIPLAVGAGLTAFVAAVDGLQSANVDPLAEALLSHSLRMLLTWLPRAVAEPDRAGPRLQLMAAALLSGQGSDFVGSGLAASISHALGPKAAGSNGVVEALLLPHTIRYNQPVTRERLTDIAAHIGDDTSADAVLNAVHQLLDAVASPRRLRDIGISPAVFDEVIEHVADDWFTTQVPRPADRVQLLELLTAAW</sequence>
<accession>A0A1Q4H796</accession>